<feature type="domain" description="GGDEF" evidence="4">
    <location>
        <begin position="308"/>
        <end position="442"/>
    </location>
</feature>
<dbReference type="InterPro" id="IPR035965">
    <property type="entry name" value="PAS-like_dom_sf"/>
</dbReference>
<dbReference type="Pfam" id="PF00563">
    <property type="entry name" value="EAL"/>
    <property type="match status" value="1"/>
</dbReference>
<dbReference type="SMART" id="SM00267">
    <property type="entry name" value="GGDEF"/>
    <property type="match status" value="1"/>
</dbReference>
<dbReference type="PROSITE" id="PS50113">
    <property type="entry name" value="PAC"/>
    <property type="match status" value="1"/>
</dbReference>
<dbReference type="Pfam" id="PF00990">
    <property type="entry name" value="GGDEF"/>
    <property type="match status" value="1"/>
</dbReference>
<evidence type="ECO:0000259" key="1">
    <source>
        <dbReference type="PROSITE" id="PS50112"/>
    </source>
</evidence>
<dbReference type="EMBL" id="BAAAYK010000038">
    <property type="protein sequence ID" value="GAA3361054.1"/>
    <property type="molecule type" value="Genomic_DNA"/>
</dbReference>
<dbReference type="SMART" id="SM00091">
    <property type="entry name" value="PAS"/>
    <property type="match status" value="1"/>
</dbReference>
<dbReference type="Proteomes" id="UP001500483">
    <property type="component" value="Unassembled WGS sequence"/>
</dbReference>
<dbReference type="InterPro" id="IPR013656">
    <property type="entry name" value="PAS_4"/>
</dbReference>
<dbReference type="InterPro" id="IPR001633">
    <property type="entry name" value="EAL_dom"/>
</dbReference>
<proteinExistence type="predicted"/>
<dbReference type="Gene3D" id="3.20.20.450">
    <property type="entry name" value="EAL domain"/>
    <property type="match status" value="1"/>
</dbReference>
<dbReference type="InterPro" id="IPR001610">
    <property type="entry name" value="PAC"/>
</dbReference>
<dbReference type="CDD" id="cd01949">
    <property type="entry name" value="GGDEF"/>
    <property type="match status" value="1"/>
</dbReference>
<dbReference type="SUPFAM" id="SSF55785">
    <property type="entry name" value="PYP-like sensor domain (PAS domain)"/>
    <property type="match status" value="1"/>
</dbReference>
<dbReference type="CDD" id="cd00130">
    <property type="entry name" value="PAS"/>
    <property type="match status" value="1"/>
</dbReference>
<evidence type="ECO:0000259" key="3">
    <source>
        <dbReference type="PROSITE" id="PS50883"/>
    </source>
</evidence>
<comment type="caution">
    <text evidence="5">The sequence shown here is derived from an EMBL/GenBank/DDBJ whole genome shotgun (WGS) entry which is preliminary data.</text>
</comment>
<feature type="domain" description="EAL" evidence="3">
    <location>
        <begin position="451"/>
        <end position="710"/>
    </location>
</feature>
<feature type="domain" description="PAC" evidence="2">
    <location>
        <begin position="225"/>
        <end position="277"/>
    </location>
</feature>
<evidence type="ECO:0000259" key="4">
    <source>
        <dbReference type="PROSITE" id="PS50887"/>
    </source>
</evidence>
<dbReference type="PROSITE" id="PS50887">
    <property type="entry name" value="GGDEF"/>
    <property type="match status" value="1"/>
</dbReference>
<dbReference type="Gene3D" id="3.30.70.270">
    <property type="match status" value="1"/>
</dbReference>
<dbReference type="InterPro" id="IPR000700">
    <property type="entry name" value="PAS-assoc_C"/>
</dbReference>
<dbReference type="SMART" id="SM00086">
    <property type="entry name" value="PAC"/>
    <property type="match status" value="1"/>
</dbReference>
<evidence type="ECO:0000313" key="5">
    <source>
        <dbReference type="EMBL" id="GAA3361054.1"/>
    </source>
</evidence>
<dbReference type="InterPro" id="IPR029787">
    <property type="entry name" value="Nucleotide_cyclase"/>
</dbReference>
<reference evidence="6" key="1">
    <citation type="journal article" date="2019" name="Int. J. Syst. Evol. Microbiol.">
        <title>The Global Catalogue of Microorganisms (GCM) 10K type strain sequencing project: providing services to taxonomists for standard genome sequencing and annotation.</title>
        <authorList>
            <consortium name="The Broad Institute Genomics Platform"/>
            <consortium name="The Broad Institute Genome Sequencing Center for Infectious Disease"/>
            <person name="Wu L."/>
            <person name="Ma J."/>
        </authorList>
    </citation>
    <scope>NUCLEOTIDE SEQUENCE [LARGE SCALE GENOMIC DNA]</scope>
    <source>
        <strain evidence="6">JCM 9687</strain>
    </source>
</reference>
<dbReference type="PROSITE" id="PS50112">
    <property type="entry name" value="PAS"/>
    <property type="match status" value="1"/>
</dbReference>
<dbReference type="Gene3D" id="3.30.450.20">
    <property type="entry name" value="PAS domain"/>
    <property type="match status" value="1"/>
</dbReference>
<dbReference type="PANTHER" id="PTHR44757:SF2">
    <property type="entry name" value="BIOFILM ARCHITECTURE MAINTENANCE PROTEIN MBAA"/>
    <property type="match status" value="1"/>
</dbReference>
<organism evidence="5 6">
    <name type="scientific">Saccharopolyspora gregorii</name>
    <dbReference type="NCBI Taxonomy" id="33914"/>
    <lineage>
        <taxon>Bacteria</taxon>
        <taxon>Bacillati</taxon>
        <taxon>Actinomycetota</taxon>
        <taxon>Actinomycetes</taxon>
        <taxon>Pseudonocardiales</taxon>
        <taxon>Pseudonocardiaceae</taxon>
        <taxon>Saccharopolyspora</taxon>
    </lineage>
</organism>
<dbReference type="SMART" id="SM00052">
    <property type="entry name" value="EAL"/>
    <property type="match status" value="1"/>
</dbReference>
<dbReference type="NCBIfam" id="TIGR00254">
    <property type="entry name" value="GGDEF"/>
    <property type="match status" value="1"/>
</dbReference>
<sequence length="712" mass="76971">MTESSEGPGDGPGAERAALVRRWTREIIRTSYVPMARADIEDFLLERLDALLDAAGEADRLLEAAAELGARLVRIHFTGPAALDRTLRVLGSGLPELRSARFGRGDLVPVLSAVAAAYAGQLREQTLDEQEVIKRAVLQARDAAEEALRASEASFRAVFTSSALGIAIVTLDGIIEEVNSPMEGIFEPVCQDLVGRSVFDLADPDWVDDLVENVESLSVGEVDRFQSETRLSGADGAHIWTQVSASLVRDSHGTPDYQVLLYEDITHRHMLQEQFRRQATHDPLTGLANRTLLKTTLDAALEPAYPGRRVGLCYFDLDGFKAINDSLGHPVGDELLRAMAQRLNALATLESGLAARMGGDEFVVLVPDSQGAARLVEIVEHMLSEVTRPVSVCGHLLTASASVGVVETAVAATGPDELLQDADITLYRAKNEGRAQWALFDPEHNAAAKERFHLSAAMPSALHEHELYVEYEPVLWWDDASLVGVRAHLRWDHPEFGELDAEDFLGLAEETGLITRLGTWMLEQVCAHAVHWQERFGDRGPVAAVDLSARQLRDPELVGDMRRILADSGLPASKLIIGVPEAALFDQYGDPIDALEIFAEMGLTLGVHDFGHDHREVARLRGLPLCAVRLTGGYLDSFAAPDGADPLDEHLVSSLVGSAQLLGLAVVGSGVRTIEQANRLRKLGVQGVIGPCAGGLASAMEIEAMIAEGDLG</sequence>
<keyword evidence="6" id="KW-1185">Reference proteome</keyword>
<dbReference type="RefSeq" id="WP_258341972.1">
    <property type="nucleotide sequence ID" value="NZ_BAAAYK010000038.1"/>
</dbReference>
<dbReference type="InterPro" id="IPR000014">
    <property type="entry name" value="PAS"/>
</dbReference>
<accession>A0ABP6RV84</accession>
<dbReference type="InterPro" id="IPR052155">
    <property type="entry name" value="Biofilm_reg_signaling"/>
</dbReference>
<name>A0ABP6RV84_9PSEU</name>
<evidence type="ECO:0000313" key="6">
    <source>
        <dbReference type="Proteomes" id="UP001500483"/>
    </source>
</evidence>
<dbReference type="InterPro" id="IPR043128">
    <property type="entry name" value="Rev_trsase/Diguanyl_cyclase"/>
</dbReference>
<gene>
    <name evidence="5" type="primary">rmdA_3</name>
    <name evidence="5" type="ORF">GCM10020366_43520</name>
</gene>
<dbReference type="PROSITE" id="PS50883">
    <property type="entry name" value="EAL"/>
    <property type="match status" value="1"/>
</dbReference>
<dbReference type="InterPro" id="IPR035919">
    <property type="entry name" value="EAL_sf"/>
</dbReference>
<feature type="domain" description="PAS" evidence="1">
    <location>
        <begin position="151"/>
        <end position="221"/>
    </location>
</feature>
<dbReference type="PANTHER" id="PTHR44757">
    <property type="entry name" value="DIGUANYLATE CYCLASE DGCP"/>
    <property type="match status" value="1"/>
</dbReference>
<protein>
    <submittedName>
        <fullName evidence="5">Cyclic Di-GMP phosphodiesterase RmdA</fullName>
    </submittedName>
</protein>
<dbReference type="SUPFAM" id="SSF141868">
    <property type="entry name" value="EAL domain-like"/>
    <property type="match status" value="1"/>
</dbReference>
<dbReference type="Pfam" id="PF08448">
    <property type="entry name" value="PAS_4"/>
    <property type="match status" value="1"/>
</dbReference>
<evidence type="ECO:0000259" key="2">
    <source>
        <dbReference type="PROSITE" id="PS50113"/>
    </source>
</evidence>
<dbReference type="CDD" id="cd01948">
    <property type="entry name" value="EAL"/>
    <property type="match status" value="1"/>
</dbReference>
<dbReference type="InterPro" id="IPR000160">
    <property type="entry name" value="GGDEF_dom"/>
</dbReference>
<dbReference type="NCBIfam" id="TIGR00229">
    <property type="entry name" value="sensory_box"/>
    <property type="match status" value="1"/>
</dbReference>
<dbReference type="SUPFAM" id="SSF55073">
    <property type="entry name" value="Nucleotide cyclase"/>
    <property type="match status" value="1"/>
</dbReference>